<accession>A0ABW4BIH6</accession>
<comment type="caution">
    <text evidence="2">The sequence shown here is derived from an EMBL/GenBank/DDBJ whole genome shotgun (WGS) entry which is preliminary data.</text>
</comment>
<dbReference type="InterPro" id="IPR018770">
    <property type="entry name" value="ChloroindolylP_hydrolase"/>
</dbReference>
<sequence>MIDPHNPDYGVSKLYALRAYLTNALNFDGRSTRSEYWWLLPFLWLFEILTFLTIGNRILPQLTVRAFLLIPTAAITARRYRDAGFVPGLAIAQTLFTYGTWWLMYANASGSINSGLIWAWLLTWVISQVAKLVMTLMPTQQATAVVTQSQAIAAYRAQHHLSADELQLFRDTMSTLKMQILKLGAQSRSSETLGKIMQATGGLHAAQELFRELMAHPHALTEHADFLYKMLPALIESCDQYLTAEQAEVGTASVNAAITEMASGIQRQAEAIAADYARVVTTDAEEVTAHG</sequence>
<feature type="transmembrane region" description="Helical" evidence="1">
    <location>
        <begin position="116"/>
        <end position="134"/>
    </location>
</feature>
<evidence type="ECO:0000256" key="1">
    <source>
        <dbReference type="SAM" id="Phobius"/>
    </source>
</evidence>
<reference evidence="3" key="1">
    <citation type="journal article" date="2019" name="Int. J. Syst. Evol. Microbiol.">
        <title>The Global Catalogue of Microorganisms (GCM) 10K type strain sequencing project: providing services to taxonomists for standard genome sequencing and annotation.</title>
        <authorList>
            <consortium name="The Broad Institute Genomics Platform"/>
            <consortium name="The Broad Institute Genome Sequencing Center for Infectious Disease"/>
            <person name="Wu L."/>
            <person name="Ma J."/>
        </authorList>
    </citation>
    <scope>NUCLEOTIDE SEQUENCE [LARGE SCALE GENOMIC DNA]</scope>
    <source>
        <strain evidence="3">CCM 9110</strain>
    </source>
</reference>
<dbReference type="EMBL" id="JBHTOA010000034">
    <property type="protein sequence ID" value="MFD1399570.1"/>
    <property type="molecule type" value="Genomic_DNA"/>
</dbReference>
<organism evidence="2 3">
    <name type="scientific">Lacticaseibacillus suilingensis</name>
    <dbReference type="NCBI Taxonomy" id="2799577"/>
    <lineage>
        <taxon>Bacteria</taxon>
        <taxon>Bacillati</taxon>
        <taxon>Bacillota</taxon>
        <taxon>Bacilli</taxon>
        <taxon>Lactobacillales</taxon>
        <taxon>Lactobacillaceae</taxon>
        <taxon>Lacticaseibacillus</taxon>
    </lineage>
</organism>
<keyword evidence="1" id="KW-1133">Transmembrane helix</keyword>
<keyword evidence="3" id="KW-1185">Reference proteome</keyword>
<evidence type="ECO:0000313" key="2">
    <source>
        <dbReference type="EMBL" id="MFD1399570.1"/>
    </source>
</evidence>
<evidence type="ECO:0000313" key="3">
    <source>
        <dbReference type="Proteomes" id="UP001597199"/>
    </source>
</evidence>
<proteinExistence type="predicted"/>
<keyword evidence="1" id="KW-0812">Transmembrane</keyword>
<name>A0ABW4BIH6_9LACO</name>
<keyword evidence="1" id="KW-0472">Membrane</keyword>
<feature type="transmembrane region" description="Helical" evidence="1">
    <location>
        <begin position="85"/>
        <end position="104"/>
    </location>
</feature>
<feature type="transmembrane region" description="Helical" evidence="1">
    <location>
        <begin position="36"/>
        <end position="55"/>
    </location>
</feature>
<dbReference type="Pfam" id="PF10112">
    <property type="entry name" value="Halogen_Hydrol"/>
    <property type="match status" value="1"/>
</dbReference>
<protein>
    <submittedName>
        <fullName evidence="2">5-bromo-4-chloroindolyl phosphate hydrolysis family protein</fullName>
    </submittedName>
</protein>
<dbReference type="RefSeq" id="WP_204119295.1">
    <property type="nucleotide sequence ID" value="NZ_BOLV01000013.1"/>
</dbReference>
<gene>
    <name evidence="2" type="ORF">ACFQ41_09660</name>
</gene>
<dbReference type="Proteomes" id="UP001597199">
    <property type="component" value="Unassembled WGS sequence"/>
</dbReference>